<dbReference type="SUPFAM" id="SSF55008">
    <property type="entry name" value="HMA, heavy metal-associated domain"/>
    <property type="match status" value="1"/>
</dbReference>
<dbReference type="CDD" id="cd00371">
    <property type="entry name" value="HMA"/>
    <property type="match status" value="1"/>
</dbReference>
<dbReference type="PROSITE" id="PS50846">
    <property type="entry name" value="HMA_2"/>
    <property type="match status" value="1"/>
</dbReference>
<dbReference type="Gene3D" id="3.30.70.100">
    <property type="match status" value="1"/>
</dbReference>
<keyword evidence="1" id="KW-0479">Metal-binding</keyword>
<dbReference type="Pfam" id="PF00403">
    <property type="entry name" value="HMA"/>
    <property type="match status" value="1"/>
</dbReference>
<keyword evidence="4" id="KW-1185">Reference proteome</keyword>
<dbReference type="EMBL" id="AP027081">
    <property type="protein sequence ID" value="BDU78011.1"/>
    <property type="molecule type" value="Genomic_DNA"/>
</dbReference>
<reference evidence="3" key="1">
    <citation type="journal article" date="2023" name="Int. J. Syst. Evol. Microbiol.">
        <title>Mesoterricola silvestris gen. nov., sp. nov., Mesoterricola sediminis sp. nov., Geothrix oryzae sp. nov., Geothrix edaphica sp. nov., Geothrix rubra sp. nov., and Geothrix limicola sp. nov., six novel members of Acidobacteriota isolated from soils.</title>
        <authorList>
            <person name="Itoh H."/>
            <person name="Sugisawa Y."/>
            <person name="Mise K."/>
            <person name="Xu Z."/>
            <person name="Kuniyasu M."/>
            <person name="Ushijima N."/>
            <person name="Kawano K."/>
            <person name="Kobayashi E."/>
            <person name="Shiratori Y."/>
            <person name="Masuda Y."/>
            <person name="Senoo K."/>
        </authorList>
    </citation>
    <scope>NUCLEOTIDE SEQUENCE</scope>
    <source>
        <strain evidence="3">W786</strain>
    </source>
</reference>
<evidence type="ECO:0000313" key="4">
    <source>
        <dbReference type="Proteomes" id="UP001228113"/>
    </source>
</evidence>
<evidence type="ECO:0000313" key="3">
    <source>
        <dbReference type="EMBL" id="BDU78011.1"/>
    </source>
</evidence>
<dbReference type="GO" id="GO:0046872">
    <property type="term" value="F:metal ion binding"/>
    <property type="evidence" value="ECO:0007669"/>
    <property type="project" value="UniProtKB-KW"/>
</dbReference>
<evidence type="ECO:0000256" key="1">
    <source>
        <dbReference type="ARBA" id="ARBA00022723"/>
    </source>
</evidence>
<dbReference type="KEGG" id="msea:METESE_29690"/>
<dbReference type="AlphaFoldDB" id="A0AA48GRN7"/>
<dbReference type="PROSITE" id="PS01047">
    <property type="entry name" value="HMA_1"/>
    <property type="match status" value="1"/>
</dbReference>
<gene>
    <name evidence="3" type="ORF">METESE_29690</name>
</gene>
<evidence type="ECO:0000259" key="2">
    <source>
        <dbReference type="PROSITE" id="PS50846"/>
    </source>
</evidence>
<protein>
    <submittedName>
        <fullName evidence="3">Heavy metal-binding protein</fullName>
    </submittedName>
</protein>
<dbReference type="Proteomes" id="UP001228113">
    <property type="component" value="Chromosome"/>
</dbReference>
<dbReference type="InterPro" id="IPR006121">
    <property type="entry name" value="HMA_dom"/>
</dbReference>
<dbReference type="InterPro" id="IPR017969">
    <property type="entry name" value="Heavy-metal-associated_CS"/>
</dbReference>
<dbReference type="RefSeq" id="WP_243333816.1">
    <property type="nucleotide sequence ID" value="NZ_AP027081.1"/>
</dbReference>
<sequence length="67" mass="6677">MIQLTIQGMTCGHCVMSVKQALAAVPGVDGPVDVDLRSGAAKVPGSPDPQALVAAVADEGFTATLAQ</sequence>
<organism evidence="3 4">
    <name type="scientific">Mesoterricola sediminis</name>
    <dbReference type="NCBI Taxonomy" id="2927980"/>
    <lineage>
        <taxon>Bacteria</taxon>
        <taxon>Pseudomonadati</taxon>
        <taxon>Acidobacteriota</taxon>
        <taxon>Holophagae</taxon>
        <taxon>Holophagales</taxon>
        <taxon>Holophagaceae</taxon>
        <taxon>Mesoterricola</taxon>
    </lineage>
</organism>
<name>A0AA48GRN7_9BACT</name>
<proteinExistence type="predicted"/>
<accession>A0AA48GRN7</accession>
<feature type="domain" description="HMA" evidence="2">
    <location>
        <begin position="1"/>
        <end position="64"/>
    </location>
</feature>
<dbReference type="InterPro" id="IPR036163">
    <property type="entry name" value="HMA_dom_sf"/>
</dbReference>